<dbReference type="InterPro" id="IPR009057">
    <property type="entry name" value="Homeodomain-like_sf"/>
</dbReference>
<dbReference type="SUPFAM" id="SSF46689">
    <property type="entry name" value="Homeodomain-like"/>
    <property type="match status" value="1"/>
</dbReference>
<dbReference type="Proteomes" id="UP000232453">
    <property type="component" value="Unassembled WGS sequence"/>
</dbReference>
<dbReference type="GO" id="GO:0003700">
    <property type="term" value="F:DNA-binding transcription factor activity"/>
    <property type="evidence" value="ECO:0007669"/>
    <property type="project" value="TreeGrafter"/>
</dbReference>
<comment type="caution">
    <text evidence="6">The sequence shown here is derived from an EMBL/GenBank/DDBJ whole genome shotgun (WGS) entry which is preliminary data.</text>
</comment>
<dbReference type="InterPro" id="IPR050109">
    <property type="entry name" value="HTH-type_TetR-like_transc_reg"/>
</dbReference>
<keyword evidence="1" id="KW-0805">Transcription regulation</keyword>
<dbReference type="PANTHER" id="PTHR30055">
    <property type="entry name" value="HTH-TYPE TRANSCRIPTIONAL REGULATOR RUTR"/>
    <property type="match status" value="1"/>
</dbReference>
<dbReference type="PANTHER" id="PTHR30055:SF234">
    <property type="entry name" value="HTH-TYPE TRANSCRIPTIONAL REGULATOR BETI"/>
    <property type="match status" value="1"/>
</dbReference>
<evidence type="ECO:0000256" key="3">
    <source>
        <dbReference type="ARBA" id="ARBA00023163"/>
    </source>
</evidence>
<dbReference type="Pfam" id="PF00440">
    <property type="entry name" value="TetR_N"/>
    <property type="match status" value="1"/>
</dbReference>
<feature type="domain" description="HTH tetR-type" evidence="5">
    <location>
        <begin position="12"/>
        <end position="72"/>
    </location>
</feature>
<evidence type="ECO:0000313" key="7">
    <source>
        <dbReference type="Proteomes" id="UP000232453"/>
    </source>
</evidence>
<reference evidence="6 7" key="1">
    <citation type="submission" date="2017-11" db="EMBL/GenBank/DDBJ databases">
        <title>Sequencing the genomes of 1000 actinobacteria strains.</title>
        <authorList>
            <person name="Klenk H.-P."/>
        </authorList>
    </citation>
    <scope>NUCLEOTIDE SEQUENCE [LARGE SCALE GENOMIC DNA]</scope>
    <source>
        <strain evidence="6 7">DSM 44104</strain>
    </source>
</reference>
<feature type="DNA-binding region" description="H-T-H motif" evidence="4">
    <location>
        <begin position="35"/>
        <end position="54"/>
    </location>
</feature>
<evidence type="ECO:0000256" key="4">
    <source>
        <dbReference type="PROSITE-ProRule" id="PRU00335"/>
    </source>
</evidence>
<dbReference type="InterPro" id="IPR001647">
    <property type="entry name" value="HTH_TetR"/>
</dbReference>
<organism evidence="6 7">
    <name type="scientific">Pseudonocardia alni</name>
    <name type="common">Amycolata alni</name>
    <dbReference type="NCBI Taxonomy" id="33907"/>
    <lineage>
        <taxon>Bacteria</taxon>
        <taxon>Bacillati</taxon>
        <taxon>Actinomycetota</taxon>
        <taxon>Actinomycetes</taxon>
        <taxon>Pseudonocardiales</taxon>
        <taxon>Pseudonocardiaceae</taxon>
        <taxon>Pseudonocardia</taxon>
    </lineage>
</organism>
<keyword evidence="2 4" id="KW-0238">DNA-binding</keyword>
<dbReference type="Gene3D" id="1.10.357.10">
    <property type="entry name" value="Tetracycline Repressor, domain 2"/>
    <property type="match status" value="1"/>
</dbReference>
<evidence type="ECO:0000259" key="5">
    <source>
        <dbReference type="PROSITE" id="PS50977"/>
    </source>
</evidence>
<dbReference type="PROSITE" id="PS01081">
    <property type="entry name" value="HTH_TETR_1"/>
    <property type="match status" value="1"/>
</dbReference>
<sequence>MAVPDVVAAEDTTRMERVLDAAAELLVRRGYRGVTVEDVARRAGVGKGTVYLHVRTKDALFLTVLLRSQRRLFADLADRMLVEPVVALPWGMSRELYERLRADEVARALYLGDGEVLGRLAHEAAGTLGELGRRRDAVVREHFRVLRSAGLVDDALSPDEQIHAWGALTWGYLFTESAASPFAPTDPRRTAELIEHGVARLLTGPAPVARASEVAAAVAGLYRPLVEHIDAEWRRRVR</sequence>
<gene>
    <name evidence="6" type="ORF">ATL51_2273</name>
</gene>
<evidence type="ECO:0000256" key="2">
    <source>
        <dbReference type="ARBA" id="ARBA00023125"/>
    </source>
</evidence>
<dbReference type="PRINTS" id="PR00455">
    <property type="entry name" value="HTHTETR"/>
</dbReference>
<accession>A0AA44UNC6</accession>
<dbReference type="PROSITE" id="PS50977">
    <property type="entry name" value="HTH_TETR_2"/>
    <property type="match status" value="1"/>
</dbReference>
<evidence type="ECO:0000256" key="1">
    <source>
        <dbReference type="ARBA" id="ARBA00023015"/>
    </source>
</evidence>
<dbReference type="EMBL" id="PHUJ01000003">
    <property type="protein sequence ID" value="PKB30602.1"/>
    <property type="molecule type" value="Genomic_DNA"/>
</dbReference>
<dbReference type="AlphaFoldDB" id="A0AA44UNC6"/>
<dbReference type="InterPro" id="IPR023772">
    <property type="entry name" value="DNA-bd_HTH_TetR-type_CS"/>
</dbReference>
<evidence type="ECO:0000313" key="6">
    <source>
        <dbReference type="EMBL" id="PKB30602.1"/>
    </source>
</evidence>
<name>A0AA44UNC6_PSEA5</name>
<proteinExistence type="predicted"/>
<protein>
    <submittedName>
        <fullName evidence="6">TetR family transcriptional regulator</fullName>
    </submittedName>
</protein>
<keyword evidence="3" id="KW-0804">Transcription</keyword>
<dbReference type="GO" id="GO:0000976">
    <property type="term" value="F:transcription cis-regulatory region binding"/>
    <property type="evidence" value="ECO:0007669"/>
    <property type="project" value="TreeGrafter"/>
</dbReference>